<dbReference type="EMBL" id="CP027433">
    <property type="protein sequence ID" value="AVM01280.1"/>
    <property type="molecule type" value="Genomic_DNA"/>
</dbReference>
<organism evidence="1 2">
    <name type="scientific">Gordonia iterans</name>
    <dbReference type="NCBI Taxonomy" id="1004901"/>
    <lineage>
        <taxon>Bacteria</taxon>
        <taxon>Bacillati</taxon>
        <taxon>Actinomycetota</taxon>
        <taxon>Actinomycetes</taxon>
        <taxon>Mycobacteriales</taxon>
        <taxon>Gordoniaceae</taxon>
        <taxon>Gordonia</taxon>
    </lineage>
</organism>
<dbReference type="KEGG" id="git:C6V83_14550"/>
<dbReference type="RefSeq" id="WP_105942990.1">
    <property type="nucleotide sequence ID" value="NZ_CP027433.1"/>
</dbReference>
<dbReference type="InterPro" id="IPR012348">
    <property type="entry name" value="RNR-like"/>
</dbReference>
<accession>A0A2S0KHX0</accession>
<dbReference type="GO" id="GO:0016491">
    <property type="term" value="F:oxidoreductase activity"/>
    <property type="evidence" value="ECO:0007669"/>
    <property type="project" value="InterPro"/>
</dbReference>
<dbReference type="InterPro" id="IPR009078">
    <property type="entry name" value="Ferritin-like_SF"/>
</dbReference>
<gene>
    <name evidence="1" type="ORF">C6V83_14550</name>
</gene>
<evidence type="ECO:0000313" key="2">
    <source>
        <dbReference type="Proteomes" id="UP000239814"/>
    </source>
</evidence>
<proteinExistence type="predicted"/>
<dbReference type="SUPFAM" id="SSF47240">
    <property type="entry name" value="Ferritin-like"/>
    <property type="match status" value="1"/>
</dbReference>
<sequence length="314" mass="35896">MTTTESAPVTAEKKQSWEDIRAGRTAVARRLLKGSSNRSYDPIIDVDYDAPLVDGKYFLPPKVVTLYGTELWEQMTDEQRIELSRQEMANILSVGIWFENLLNRALLIRLMREDPAAATTHYSLTEMGDECRHMTMFGKAIERSGTRAYAMRRWQRGAMHVLPLLMRGTMMWVITLVGEELFDAIQREIKDDPELQPMVARLMQIHVTEEARHIGFARDGIVRRAPIRSNWETFVSANLHGLAGPVFRRLFTNPEMYARAGLRDPREAAAIARKNPHFNAVQVASFAPLSTFLKQNGLMGPMATRMWRRSGFLK</sequence>
<dbReference type="InterPro" id="IPR025859">
    <property type="entry name" value="AurF/CmlI"/>
</dbReference>
<reference evidence="1 2" key="1">
    <citation type="submission" date="2018-03" db="EMBL/GenBank/DDBJ databases">
        <title>Characteristics and genome of n-alkane degrading marine bacteria Gordonia iterans isolated from crude oil contaminated in Tae-an, South Korea.</title>
        <authorList>
            <person name="Lee S.-S."/>
            <person name="Kim H."/>
        </authorList>
    </citation>
    <scope>NUCLEOTIDE SEQUENCE [LARGE SCALE GENOMIC DNA]</scope>
    <source>
        <strain evidence="1 2">Co17</strain>
    </source>
</reference>
<dbReference type="Proteomes" id="UP000239814">
    <property type="component" value="Chromosome"/>
</dbReference>
<dbReference type="AlphaFoldDB" id="A0A2S0KHX0"/>
<evidence type="ECO:0000313" key="1">
    <source>
        <dbReference type="EMBL" id="AVM01280.1"/>
    </source>
</evidence>
<name>A0A2S0KHX0_9ACTN</name>
<protein>
    <submittedName>
        <fullName evidence="1">Aminobenzoate oxygenase</fullName>
    </submittedName>
</protein>
<dbReference type="Gene3D" id="1.10.620.20">
    <property type="entry name" value="Ribonucleotide Reductase, subunit A"/>
    <property type="match status" value="1"/>
</dbReference>
<dbReference type="OrthoDB" id="786532at2"/>
<dbReference type="Pfam" id="PF11583">
    <property type="entry name" value="AurF"/>
    <property type="match status" value="1"/>
</dbReference>
<keyword evidence="2" id="KW-1185">Reference proteome</keyword>